<reference evidence="2" key="1">
    <citation type="journal article" date="2005" name="Nature">
        <title>The map-based sequence of the rice genome.</title>
        <authorList>
            <consortium name="International rice genome sequencing project (IRGSP)"/>
            <person name="Matsumoto T."/>
            <person name="Wu J."/>
            <person name="Kanamori H."/>
            <person name="Katayose Y."/>
            <person name="Fujisawa M."/>
            <person name="Namiki N."/>
            <person name="Mizuno H."/>
            <person name="Yamamoto K."/>
            <person name="Antonio B.A."/>
            <person name="Baba T."/>
            <person name="Sakata K."/>
            <person name="Nagamura Y."/>
            <person name="Aoki H."/>
            <person name="Arikawa K."/>
            <person name="Arita K."/>
            <person name="Bito T."/>
            <person name="Chiden Y."/>
            <person name="Fujitsuka N."/>
            <person name="Fukunaka R."/>
            <person name="Hamada M."/>
            <person name="Harada C."/>
            <person name="Hayashi A."/>
            <person name="Hijishita S."/>
            <person name="Honda M."/>
            <person name="Hosokawa S."/>
            <person name="Ichikawa Y."/>
            <person name="Idonuma A."/>
            <person name="Iijima M."/>
            <person name="Ikeda M."/>
            <person name="Ikeno M."/>
            <person name="Ito K."/>
            <person name="Ito S."/>
            <person name="Ito T."/>
            <person name="Ito Y."/>
            <person name="Ito Y."/>
            <person name="Iwabuchi A."/>
            <person name="Kamiya K."/>
            <person name="Karasawa W."/>
            <person name="Kurita K."/>
            <person name="Katagiri S."/>
            <person name="Kikuta A."/>
            <person name="Kobayashi H."/>
            <person name="Kobayashi N."/>
            <person name="Machita K."/>
            <person name="Maehara T."/>
            <person name="Masukawa M."/>
            <person name="Mizubayashi T."/>
            <person name="Mukai Y."/>
            <person name="Nagasaki H."/>
            <person name="Nagata Y."/>
            <person name="Naito S."/>
            <person name="Nakashima M."/>
            <person name="Nakama Y."/>
            <person name="Nakamichi Y."/>
            <person name="Nakamura M."/>
            <person name="Meguro A."/>
            <person name="Negishi M."/>
            <person name="Ohta I."/>
            <person name="Ohta T."/>
            <person name="Okamoto M."/>
            <person name="Ono N."/>
            <person name="Saji S."/>
            <person name="Sakaguchi M."/>
            <person name="Sakai K."/>
            <person name="Shibata M."/>
            <person name="Shimokawa T."/>
            <person name="Song J."/>
            <person name="Takazaki Y."/>
            <person name="Terasawa K."/>
            <person name="Tsugane M."/>
            <person name="Tsuji K."/>
            <person name="Ueda S."/>
            <person name="Waki K."/>
            <person name="Yamagata H."/>
            <person name="Yamamoto M."/>
            <person name="Yamamoto S."/>
            <person name="Yamane H."/>
            <person name="Yoshiki S."/>
            <person name="Yoshihara R."/>
            <person name="Yukawa K."/>
            <person name="Zhong H."/>
            <person name="Yano M."/>
            <person name="Yuan Q."/>
            <person name="Ouyang S."/>
            <person name="Liu J."/>
            <person name="Jones K.M."/>
            <person name="Gansberger K."/>
            <person name="Moffat K."/>
            <person name="Hill J."/>
            <person name="Bera J."/>
            <person name="Fadrosh D."/>
            <person name="Jin S."/>
            <person name="Johri S."/>
            <person name="Kim M."/>
            <person name="Overton L."/>
            <person name="Reardon M."/>
            <person name="Tsitrin T."/>
            <person name="Vuong H."/>
            <person name="Weaver B."/>
            <person name="Ciecko A."/>
            <person name="Tallon L."/>
            <person name="Jackson J."/>
            <person name="Pai G."/>
            <person name="Aken S.V."/>
            <person name="Utterback T."/>
            <person name="Reidmuller S."/>
            <person name="Feldblyum T."/>
            <person name="Hsiao J."/>
            <person name="Zismann V."/>
            <person name="Iobst S."/>
            <person name="de Vazeille A.R."/>
            <person name="Buell C.R."/>
            <person name="Ying K."/>
            <person name="Li Y."/>
            <person name="Lu T."/>
            <person name="Huang Y."/>
            <person name="Zhao Q."/>
            <person name="Feng Q."/>
            <person name="Zhang L."/>
            <person name="Zhu J."/>
            <person name="Weng Q."/>
            <person name="Mu J."/>
            <person name="Lu Y."/>
            <person name="Fan D."/>
            <person name="Liu Y."/>
            <person name="Guan J."/>
            <person name="Zhang Y."/>
            <person name="Yu S."/>
            <person name="Liu X."/>
            <person name="Zhang Y."/>
            <person name="Hong G."/>
            <person name="Han B."/>
            <person name="Choisne N."/>
            <person name="Demange N."/>
            <person name="Orjeda G."/>
            <person name="Samain S."/>
            <person name="Cattolico L."/>
            <person name="Pelletier E."/>
            <person name="Couloux A."/>
            <person name="Segurens B."/>
            <person name="Wincker P."/>
            <person name="D'Hont A."/>
            <person name="Scarpelli C."/>
            <person name="Weissenbach J."/>
            <person name="Salanoubat M."/>
            <person name="Quetier F."/>
            <person name="Yu Y."/>
            <person name="Kim H.R."/>
            <person name="Rambo T."/>
            <person name="Currie J."/>
            <person name="Collura K."/>
            <person name="Luo M."/>
            <person name="Yang T."/>
            <person name="Ammiraju J.S.S."/>
            <person name="Engler F."/>
            <person name="Soderlund C."/>
            <person name="Wing R.A."/>
            <person name="Palmer L.E."/>
            <person name="de la Bastide M."/>
            <person name="Spiegel L."/>
            <person name="Nascimento L."/>
            <person name="Zutavern T."/>
            <person name="O'Shaughnessy A."/>
            <person name="Dike S."/>
            <person name="Dedhia N."/>
            <person name="Preston R."/>
            <person name="Balija V."/>
            <person name="McCombie W.R."/>
            <person name="Chow T."/>
            <person name="Chen H."/>
            <person name="Chung M."/>
            <person name="Chen C."/>
            <person name="Shaw J."/>
            <person name="Wu H."/>
            <person name="Hsiao K."/>
            <person name="Chao Y."/>
            <person name="Chu M."/>
            <person name="Cheng C."/>
            <person name="Hour A."/>
            <person name="Lee P."/>
            <person name="Lin S."/>
            <person name="Lin Y."/>
            <person name="Liou J."/>
            <person name="Liu S."/>
            <person name="Hsing Y."/>
            <person name="Raghuvanshi S."/>
            <person name="Mohanty A."/>
            <person name="Bharti A.K."/>
            <person name="Gaur A."/>
            <person name="Gupta V."/>
            <person name="Kumar D."/>
            <person name="Ravi V."/>
            <person name="Vij S."/>
            <person name="Kapur A."/>
            <person name="Khurana P."/>
            <person name="Khurana P."/>
            <person name="Khurana J.P."/>
            <person name="Tyagi A.K."/>
            <person name="Gaikwad K."/>
            <person name="Singh A."/>
            <person name="Dalal V."/>
            <person name="Srivastava S."/>
            <person name="Dixit A."/>
            <person name="Pal A.K."/>
            <person name="Ghazi I.A."/>
            <person name="Yadav M."/>
            <person name="Pandit A."/>
            <person name="Bhargava A."/>
            <person name="Sureshbabu K."/>
            <person name="Batra K."/>
            <person name="Sharma T.R."/>
            <person name="Mohapatra T."/>
            <person name="Singh N.K."/>
            <person name="Messing J."/>
            <person name="Nelson A.B."/>
            <person name="Fuks G."/>
            <person name="Kavchok S."/>
            <person name="Keizer G."/>
            <person name="Linton E."/>
            <person name="Llaca V."/>
            <person name="Song R."/>
            <person name="Tanyolac B."/>
            <person name="Young S."/>
            <person name="Ho-Il K."/>
            <person name="Hahn J.H."/>
            <person name="Sangsakoo G."/>
            <person name="Vanavichit A."/>
            <person name="de Mattos Luiz.A.T."/>
            <person name="Zimmer P.D."/>
            <person name="Malone G."/>
            <person name="Dellagostin O."/>
            <person name="de Oliveira A.C."/>
            <person name="Bevan M."/>
            <person name="Bancroft I."/>
            <person name="Minx P."/>
            <person name="Cordum H."/>
            <person name="Wilson R."/>
            <person name="Cheng Z."/>
            <person name="Jin W."/>
            <person name="Jiang J."/>
            <person name="Leong S.A."/>
            <person name="Iwama H."/>
            <person name="Gojobori T."/>
            <person name="Itoh T."/>
            <person name="Niimura Y."/>
            <person name="Fujii Y."/>
            <person name="Habara T."/>
            <person name="Sakai H."/>
            <person name="Sato Y."/>
            <person name="Wilson G."/>
            <person name="Kumar K."/>
            <person name="McCouch S."/>
            <person name="Juretic N."/>
            <person name="Hoen D."/>
            <person name="Wright S."/>
            <person name="Bruskiewich R."/>
            <person name="Bureau T."/>
            <person name="Miyao A."/>
            <person name="Hirochika H."/>
            <person name="Nishikawa T."/>
            <person name="Kadowaki K."/>
            <person name="Sugiura M."/>
            <person name="Burr B."/>
            <person name="Sasaki T."/>
        </authorList>
    </citation>
    <scope>NUCLEOTIDE SEQUENCE [LARGE SCALE GENOMIC DNA]</scope>
    <source>
        <strain evidence="2">cv. Nipponbare</strain>
    </source>
</reference>
<sequence>SGGERGGEAAVVHAAEHVAVIPLHGEGVIHLPIAALLVLEQQRRVVERGELDEPEVPVPENAPLGDRRGVVREVAPAAAGDDEDGAVHGAGVAAPLAGDALALVHRARPLVVVDVAEEGDVDAVALPQPLQALPPFGLLEGALVGVPPVGGVAQHAVRREDEPRLVLPVHRRQALLDELVLVGTLPPVVLRVRDAEPEHPVVHLVPKLARFSAG</sequence>
<dbReference type="PaxDb" id="39947-A0A0P0XHZ2"/>
<reference evidence="1 2" key="3">
    <citation type="journal article" date="2013" name="Rice">
        <title>Improvement of the Oryza sativa Nipponbare reference genome using next generation sequence and optical map data.</title>
        <authorList>
            <person name="Kawahara Y."/>
            <person name="de la Bastide M."/>
            <person name="Hamilton J.P."/>
            <person name="Kanamori H."/>
            <person name="McCombie W.R."/>
            <person name="Ouyang S."/>
            <person name="Schwartz D.C."/>
            <person name="Tanaka T."/>
            <person name="Wu J."/>
            <person name="Zhou S."/>
            <person name="Childs K.L."/>
            <person name="Davidson R.M."/>
            <person name="Lin H."/>
            <person name="Quesada-Ocampo L."/>
            <person name="Vaillancourt B."/>
            <person name="Sakai H."/>
            <person name="Lee S.S."/>
            <person name="Kim J."/>
            <person name="Numa H."/>
            <person name="Itoh T."/>
            <person name="Buell C.R."/>
            <person name="Matsumoto T."/>
        </authorList>
    </citation>
    <scope>NUCLEOTIDE SEQUENCE [LARGE SCALE GENOMIC DNA]</scope>
    <source>
        <strain evidence="2">cv. Nipponbare</strain>
    </source>
</reference>
<name>A0A0P0XHZ2_ORYSJ</name>
<evidence type="ECO:0000313" key="1">
    <source>
        <dbReference type="EMBL" id="BAT06395.1"/>
    </source>
</evidence>
<dbReference type="Proteomes" id="UP000059680">
    <property type="component" value="Chromosome 8"/>
</dbReference>
<keyword evidence="2" id="KW-1185">Reference proteome</keyword>
<dbReference type="InParanoid" id="A0A0P0XHZ2"/>
<proteinExistence type="predicted"/>
<dbReference type="EMBL" id="AP014964">
    <property type="protein sequence ID" value="BAT06395.1"/>
    <property type="molecule type" value="Genomic_DNA"/>
</dbReference>
<organism evidence="1 2">
    <name type="scientific">Oryza sativa subsp. japonica</name>
    <name type="common">Rice</name>
    <dbReference type="NCBI Taxonomy" id="39947"/>
    <lineage>
        <taxon>Eukaryota</taxon>
        <taxon>Viridiplantae</taxon>
        <taxon>Streptophyta</taxon>
        <taxon>Embryophyta</taxon>
        <taxon>Tracheophyta</taxon>
        <taxon>Spermatophyta</taxon>
        <taxon>Magnoliopsida</taxon>
        <taxon>Liliopsida</taxon>
        <taxon>Poales</taxon>
        <taxon>Poaceae</taxon>
        <taxon>BOP clade</taxon>
        <taxon>Oryzoideae</taxon>
        <taxon>Oryzeae</taxon>
        <taxon>Oryzinae</taxon>
        <taxon>Oryza</taxon>
        <taxon>Oryza sativa</taxon>
    </lineage>
</organism>
<gene>
    <name evidence="1" type="ordered locus">Os08g0530801</name>
    <name evidence="1" type="ORF">OSNPB_080530801</name>
</gene>
<feature type="non-terminal residue" evidence="1">
    <location>
        <position position="214"/>
    </location>
</feature>
<dbReference type="AlphaFoldDB" id="A0A0P0XHZ2"/>
<reference evidence="1 2" key="2">
    <citation type="journal article" date="2013" name="Plant Cell Physiol.">
        <title>Rice Annotation Project Database (RAP-DB): an integrative and interactive database for rice genomics.</title>
        <authorList>
            <person name="Sakai H."/>
            <person name="Lee S.S."/>
            <person name="Tanaka T."/>
            <person name="Numa H."/>
            <person name="Kim J."/>
            <person name="Kawahara Y."/>
            <person name="Wakimoto H."/>
            <person name="Yang C.C."/>
            <person name="Iwamoto M."/>
            <person name="Abe T."/>
            <person name="Yamada Y."/>
            <person name="Muto A."/>
            <person name="Inokuchi H."/>
            <person name="Ikemura T."/>
            <person name="Matsumoto T."/>
            <person name="Sasaki T."/>
            <person name="Itoh T."/>
        </authorList>
    </citation>
    <scope>NUCLEOTIDE SEQUENCE [LARGE SCALE GENOMIC DNA]</scope>
    <source>
        <strain evidence="2">cv. Nipponbare</strain>
    </source>
</reference>
<evidence type="ECO:0000313" key="2">
    <source>
        <dbReference type="Proteomes" id="UP000059680"/>
    </source>
</evidence>
<protein>
    <submittedName>
        <fullName evidence="1">Os08g0530801 protein</fullName>
    </submittedName>
</protein>
<dbReference type="Gramene" id="Os08t0530801-00">
    <property type="protein sequence ID" value="Os08t0530801-00"/>
    <property type="gene ID" value="Os08g0530801"/>
</dbReference>
<accession>A0A0P0XHZ2</accession>